<feature type="domain" description="CARD" evidence="11">
    <location>
        <begin position="10"/>
        <end position="100"/>
    </location>
</feature>
<dbReference type="PANTHER" id="PTHR45690">
    <property type="entry name" value="NACHT, LRR AND PYD DOMAINS-CONTAINING PROTEIN 12"/>
    <property type="match status" value="1"/>
</dbReference>
<keyword evidence="4" id="KW-0677">Repeat</keyword>
<dbReference type="PANTHER" id="PTHR45690:SF19">
    <property type="entry name" value="NACHT, LRR AND PYD DOMAINS-CONTAINING PROTEIN 3"/>
    <property type="match status" value="1"/>
</dbReference>
<protein>
    <recommendedName>
        <fullName evidence="15">NACHT, LRR and PYD domains-containing protein 3-like</fullName>
    </recommendedName>
</protein>
<dbReference type="InterPro" id="IPR001315">
    <property type="entry name" value="CARD"/>
</dbReference>
<evidence type="ECO:0000256" key="1">
    <source>
        <dbReference type="ARBA" id="ARBA00004110"/>
    </source>
</evidence>
<keyword evidence="2" id="KW-0963">Cytoplasm</keyword>
<dbReference type="GO" id="GO:0005524">
    <property type="term" value="F:ATP binding"/>
    <property type="evidence" value="ECO:0007669"/>
    <property type="project" value="UniProtKB-KW"/>
</dbReference>
<evidence type="ECO:0000259" key="11">
    <source>
        <dbReference type="PROSITE" id="PS50209"/>
    </source>
</evidence>
<organism evidence="13 14">
    <name type="scientific">Denticeps clupeoides</name>
    <name type="common">denticle herring</name>
    <dbReference type="NCBI Taxonomy" id="299321"/>
    <lineage>
        <taxon>Eukaryota</taxon>
        <taxon>Metazoa</taxon>
        <taxon>Chordata</taxon>
        <taxon>Craniata</taxon>
        <taxon>Vertebrata</taxon>
        <taxon>Euteleostomi</taxon>
        <taxon>Actinopterygii</taxon>
        <taxon>Neopterygii</taxon>
        <taxon>Teleostei</taxon>
        <taxon>Clupei</taxon>
        <taxon>Clupeiformes</taxon>
        <taxon>Denticipitoidei</taxon>
        <taxon>Denticipitidae</taxon>
        <taxon>Denticeps</taxon>
    </lineage>
</organism>
<dbReference type="GO" id="GO:0042981">
    <property type="term" value="P:regulation of apoptotic process"/>
    <property type="evidence" value="ECO:0007669"/>
    <property type="project" value="InterPro"/>
</dbReference>
<keyword evidence="14" id="KW-1185">Reference proteome</keyword>
<dbReference type="Gene3D" id="3.40.50.300">
    <property type="entry name" value="P-loop containing nucleotide triphosphate hydrolases"/>
    <property type="match status" value="1"/>
</dbReference>
<keyword evidence="6" id="KW-0067">ATP-binding</keyword>
<dbReference type="Gene3D" id="1.10.533.10">
    <property type="entry name" value="Death Domain, Fas"/>
    <property type="match status" value="1"/>
</dbReference>
<dbReference type="GO" id="GO:0045087">
    <property type="term" value="P:innate immune response"/>
    <property type="evidence" value="ECO:0007669"/>
    <property type="project" value="UniProtKB-KW"/>
</dbReference>
<evidence type="ECO:0000313" key="13">
    <source>
        <dbReference type="Ensembl" id="ENSDCDP00010011553.1"/>
    </source>
</evidence>
<accession>A0AAY4ARV5</accession>
<dbReference type="Proteomes" id="UP000694580">
    <property type="component" value="Chromosome 4"/>
</dbReference>
<dbReference type="InterPro" id="IPR050637">
    <property type="entry name" value="NLRP_innate_immun_reg"/>
</dbReference>
<dbReference type="Pfam" id="PF00619">
    <property type="entry name" value="CARD"/>
    <property type="match status" value="1"/>
</dbReference>
<dbReference type="Gene3D" id="3.80.10.10">
    <property type="entry name" value="Ribonuclease Inhibitor"/>
    <property type="match status" value="1"/>
</dbReference>
<dbReference type="SUPFAM" id="SSF52047">
    <property type="entry name" value="RNI-like"/>
    <property type="match status" value="1"/>
</dbReference>
<sequence>MWVNPEVMESTGRSARFVDKHRAELIQRVSLVMPLADVLLSRSMLSGEMYAKIHAARTSQEKMRELFRALHAGGEQVKFAFYSALRVHDPHLLQDLESDCAIGEDCDSLGGCHTSMDDDSPIIQEYKESIRSKYKTVEEYNSLPGEHVLLDDRYTDLLIVQTHRGQSEREEEIRSRGERFHDVLSSRASEMYHSIIVDQLFAPDGHGDSPKAVILQGNSGHGKSFTVQKIMCDWASGNLFREFDFVFHLNCKELNHSFGLKSVRDLLNCNQRCTAAVSQTLQHSPQKVLFLVDGFDELKFPLEGTSTSPSNDPFTQAPVDATLRALLKGHVLAESSLLVTTRSTAADRLNKLLKRPQRFTEILGFSEDGVKEYFQRFFNDEQLSGKVYEYVRANETLFTACFIPVICWIVCTVFREQLKTDMEVAREIETTTSIFVHFVFTLLEHHCQGLSQPVPNLLRNLGQLAEKGMLEQQVLFDERTVSEAVSEPTSVPFLCKFLLKRKISLRTMFSFMHLSFQEFFAALLYLLVHKEEPHKITRFLSAQGQDLTKSHLLPVVQFLYGLSNKEVATSLLETLDISASSFRAQLEELTPGFIQQVRSSYQMAGKDIFILHCLYELHEADFVKRAMDRMKRIELFSIPLKRTDCWVMMYCLQCCPVVRSLSITQCNLTADKLKMLQFALCRCEELRLQVSSLSDLDICDLLSVLGKAKIQKELSIKVDNLKDANGKTLSSALSVRKQTSTIRVTVEQNSTKTQDDVTQESNLLGQPAFTHMSLVLSHSSGTFNLSWKDIFQKLHAVNKNLGFDEHVALLLSFLRSVADLKRLFLRVSCLTMSWATGILSLIQTCPSLEYTGVEMDDQKDGGLSLCSSLSAGKDKSSFRLTIEHRQMQQGQKNHWTEPTVSSISLYQSYGSETPDTSWKDFLQLSYALKAPHESVDPLFSSLPTISGLNRLEMRLKALTVHWAAGIFSLIQTCPSLEYMSFTVDGPGENDGKNLCCFLCLEKQISTFTLTVEDSSLVAISRVSLTFLGSSEVFNINWMDFFQGFEKLKRFTKELDEHLDVLFSFLHSVCELRRVELKVGCLTESWADRILSLIQACVTLEEVKLMVGRYSTLEGLLLETVLKKLQEAKKRSDCTLILDGRRCSKPTDLCSECGQCGLDCSRPVEIQIKGESFQETLL</sequence>
<dbReference type="InterPro" id="IPR027417">
    <property type="entry name" value="P-loop_NTPase"/>
</dbReference>
<dbReference type="PROSITE" id="PS50837">
    <property type="entry name" value="NACHT"/>
    <property type="match status" value="1"/>
</dbReference>
<dbReference type="Pfam" id="PF05729">
    <property type="entry name" value="NACHT"/>
    <property type="match status" value="1"/>
</dbReference>
<dbReference type="InterPro" id="IPR033516">
    <property type="entry name" value="CARD8/ASC/NALP1_CARD"/>
</dbReference>
<keyword evidence="10" id="KW-1271">Inflammasome</keyword>
<keyword evidence="7" id="KW-0832">Ubl conjugation</keyword>
<keyword evidence="5" id="KW-0547">Nucleotide-binding</keyword>
<dbReference type="InterPro" id="IPR041267">
    <property type="entry name" value="NLRP_HD2"/>
</dbReference>
<evidence type="ECO:0000256" key="9">
    <source>
        <dbReference type="ARBA" id="ARBA00023198"/>
    </source>
</evidence>
<dbReference type="InterPro" id="IPR032675">
    <property type="entry name" value="LRR_dom_sf"/>
</dbReference>
<keyword evidence="8" id="KW-0391">Immunity</keyword>
<dbReference type="GO" id="GO:0061702">
    <property type="term" value="C:canonical inflammasome complex"/>
    <property type="evidence" value="ECO:0007669"/>
    <property type="project" value="UniProtKB-SubCell"/>
</dbReference>
<gene>
    <name evidence="13" type="primary">NOD2</name>
</gene>
<evidence type="ECO:0000259" key="12">
    <source>
        <dbReference type="PROSITE" id="PS50837"/>
    </source>
</evidence>
<dbReference type="GO" id="GO:0006954">
    <property type="term" value="P:inflammatory response"/>
    <property type="evidence" value="ECO:0007669"/>
    <property type="project" value="UniProtKB-KW"/>
</dbReference>
<dbReference type="SMART" id="SM01288">
    <property type="entry name" value="FISNA"/>
    <property type="match status" value="1"/>
</dbReference>
<evidence type="ECO:0000256" key="6">
    <source>
        <dbReference type="ARBA" id="ARBA00022840"/>
    </source>
</evidence>
<dbReference type="InterPro" id="IPR007111">
    <property type="entry name" value="NACHT_NTPase"/>
</dbReference>
<reference evidence="13" key="3">
    <citation type="submission" date="2025-09" db="UniProtKB">
        <authorList>
            <consortium name="Ensembl"/>
        </authorList>
    </citation>
    <scope>IDENTIFICATION</scope>
</reference>
<dbReference type="InterPro" id="IPR011029">
    <property type="entry name" value="DEATH-like_dom_sf"/>
</dbReference>
<reference evidence="13 14" key="1">
    <citation type="submission" date="2020-06" db="EMBL/GenBank/DDBJ databases">
        <authorList>
            <consortium name="Wellcome Sanger Institute Data Sharing"/>
        </authorList>
    </citation>
    <scope>NUCLEOTIDE SEQUENCE [LARGE SCALE GENOMIC DNA]</scope>
</reference>
<evidence type="ECO:0000313" key="14">
    <source>
        <dbReference type="Proteomes" id="UP000694580"/>
    </source>
</evidence>
<evidence type="ECO:0000256" key="8">
    <source>
        <dbReference type="ARBA" id="ARBA00022859"/>
    </source>
</evidence>
<dbReference type="SUPFAM" id="SSF52540">
    <property type="entry name" value="P-loop containing nucleoside triphosphate hydrolases"/>
    <property type="match status" value="1"/>
</dbReference>
<dbReference type="CDD" id="cd08330">
    <property type="entry name" value="CARD_ASC_NALP1"/>
    <property type="match status" value="1"/>
</dbReference>
<evidence type="ECO:0000256" key="2">
    <source>
        <dbReference type="ARBA" id="ARBA00022490"/>
    </source>
</evidence>
<reference evidence="13" key="2">
    <citation type="submission" date="2025-08" db="UniProtKB">
        <authorList>
            <consortium name="Ensembl"/>
        </authorList>
    </citation>
    <scope>IDENTIFICATION</scope>
</reference>
<name>A0AAY4ARV5_9TELE</name>
<evidence type="ECO:0000256" key="10">
    <source>
        <dbReference type="ARBA" id="ARBA00023233"/>
    </source>
</evidence>
<comment type="subcellular location">
    <subcellularLocation>
        <location evidence="1">Inflammasome</location>
    </subcellularLocation>
</comment>
<proteinExistence type="predicted"/>
<evidence type="ECO:0000256" key="7">
    <source>
        <dbReference type="ARBA" id="ARBA00022843"/>
    </source>
</evidence>
<dbReference type="PROSITE" id="PS50209">
    <property type="entry name" value="CARD"/>
    <property type="match status" value="1"/>
</dbReference>
<dbReference type="GeneTree" id="ENSGT00940000159520"/>
<dbReference type="AlphaFoldDB" id="A0AAY4ARV5"/>
<evidence type="ECO:0000256" key="3">
    <source>
        <dbReference type="ARBA" id="ARBA00022588"/>
    </source>
</evidence>
<feature type="domain" description="NACHT" evidence="12">
    <location>
        <begin position="211"/>
        <end position="416"/>
    </location>
</feature>
<dbReference type="FunFam" id="1.10.533.10:FF:000013">
    <property type="entry name" value="Apoptosis-associated speck-like protein containing a CARD"/>
    <property type="match status" value="1"/>
</dbReference>
<evidence type="ECO:0000256" key="4">
    <source>
        <dbReference type="ARBA" id="ARBA00022737"/>
    </source>
</evidence>
<evidence type="ECO:0008006" key="15">
    <source>
        <dbReference type="Google" id="ProtNLM"/>
    </source>
</evidence>
<dbReference type="Pfam" id="PF17776">
    <property type="entry name" value="NLRC4_HD2"/>
    <property type="match status" value="1"/>
</dbReference>
<keyword evidence="3" id="KW-0399">Innate immunity</keyword>
<keyword evidence="9" id="KW-0395">Inflammatory response</keyword>
<dbReference type="SUPFAM" id="SSF47986">
    <property type="entry name" value="DEATH domain"/>
    <property type="match status" value="1"/>
</dbReference>
<dbReference type="InterPro" id="IPR029495">
    <property type="entry name" value="NACHT-assoc"/>
</dbReference>
<dbReference type="Ensembl" id="ENSDCDT00010012080.1">
    <property type="protein sequence ID" value="ENSDCDP00010011553.1"/>
    <property type="gene ID" value="ENSDCDG00010005132.1"/>
</dbReference>
<dbReference type="Pfam" id="PF14484">
    <property type="entry name" value="FISNA"/>
    <property type="match status" value="1"/>
</dbReference>
<evidence type="ECO:0000256" key="5">
    <source>
        <dbReference type="ARBA" id="ARBA00022741"/>
    </source>
</evidence>